<dbReference type="SUPFAM" id="SSF57850">
    <property type="entry name" value="RING/U-box"/>
    <property type="match status" value="1"/>
</dbReference>
<evidence type="ECO:0000259" key="7">
    <source>
        <dbReference type="PROSITE" id="PS50057"/>
    </source>
</evidence>
<dbReference type="Pfam" id="PF00373">
    <property type="entry name" value="FERM_M"/>
    <property type="match status" value="1"/>
</dbReference>
<dbReference type="PROSITE" id="PS50057">
    <property type="entry name" value="FERM_3"/>
    <property type="match status" value="1"/>
</dbReference>
<dbReference type="PANTHER" id="PTHR24072">
    <property type="entry name" value="RHO FAMILY GTPASE"/>
    <property type="match status" value="1"/>
</dbReference>
<comment type="similarity">
    <text evidence="1">Belongs to the small GTPase superfamily. Rho family.</text>
</comment>
<keyword evidence="10" id="KW-1185">Reference proteome</keyword>
<dbReference type="NCBIfam" id="TIGR00231">
    <property type="entry name" value="small_GTP"/>
    <property type="match status" value="1"/>
</dbReference>
<dbReference type="SUPFAM" id="SSF52540">
    <property type="entry name" value="P-loop containing nucleoside triphosphate hydrolases"/>
    <property type="match status" value="1"/>
</dbReference>
<dbReference type="InterPro" id="IPR029071">
    <property type="entry name" value="Ubiquitin-like_domsf"/>
</dbReference>
<dbReference type="SUPFAM" id="SSF54236">
    <property type="entry name" value="Ubiquitin-like"/>
    <property type="match status" value="1"/>
</dbReference>
<keyword evidence="3 6" id="KW-0479">Metal-binding</keyword>
<dbReference type="SMART" id="SM00295">
    <property type="entry name" value="B41"/>
    <property type="match status" value="1"/>
</dbReference>
<keyword evidence="2" id="KW-0547">Nucleotide-binding</keyword>
<dbReference type="CDD" id="cd00157">
    <property type="entry name" value="Rho"/>
    <property type="match status" value="1"/>
</dbReference>
<dbReference type="InterPro" id="IPR000299">
    <property type="entry name" value="FERM_domain"/>
</dbReference>
<dbReference type="InterPro" id="IPR027417">
    <property type="entry name" value="P-loop_NTPase"/>
</dbReference>
<dbReference type="Pfam" id="PF09379">
    <property type="entry name" value="FERM_N"/>
    <property type="match status" value="1"/>
</dbReference>
<dbReference type="SUPFAM" id="SSF47031">
    <property type="entry name" value="Second domain of FERM"/>
    <property type="match status" value="1"/>
</dbReference>
<proteinExistence type="inferred from homology"/>
<evidence type="ECO:0000256" key="3">
    <source>
        <dbReference type="ARBA" id="ARBA00022771"/>
    </source>
</evidence>
<evidence type="ECO:0000259" key="8">
    <source>
        <dbReference type="PROSITE" id="PS50089"/>
    </source>
</evidence>
<feature type="domain" description="FERM" evidence="7">
    <location>
        <begin position="189"/>
        <end position="495"/>
    </location>
</feature>
<dbReference type="InterPro" id="IPR003578">
    <property type="entry name" value="Small_GTPase_Rho"/>
</dbReference>
<dbReference type="Gene3D" id="3.30.40.10">
    <property type="entry name" value="Zinc/RING finger domain, C3HC4 (zinc finger)"/>
    <property type="match status" value="1"/>
</dbReference>
<dbReference type="PROSITE" id="PS50089">
    <property type="entry name" value="ZF_RING_2"/>
    <property type="match status" value="1"/>
</dbReference>
<evidence type="ECO:0000313" key="9">
    <source>
        <dbReference type="EMBL" id="KAI6658602.1"/>
    </source>
</evidence>
<keyword evidence="3 6" id="KW-0863">Zinc-finger</keyword>
<evidence type="ECO:0000313" key="10">
    <source>
        <dbReference type="Proteomes" id="UP001165289"/>
    </source>
</evidence>
<dbReference type="SMART" id="SM00173">
    <property type="entry name" value="RAS"/>
    <property type="match status" value="1"/>
</dbReference>
<feature type="domain" description="RING-type" evidence="8">
    <location>
        <begin position="568"/>
        <end position="603"/>
    </location>
</feature>
<dbReference type="InterPro" id="IPR019748">
    <property type="entry name" value="FERM_central"/>
</dbReference>
<evidence type="ECO:0000256" key="1">
    <source>
        <dbReference type="ARBA" id="ARBA00010142"/>
    </source>
</evidence>
<dbReference type="GO" id="GO:0008270">
    <property type="term" value="F:zinc ion binding"/>
    <property type="evidence" value="ECO:0007669"/>
    <property type="project" value="UniProtKB-KW"/>
</dbReference>
<dbReference type="InterPro" id="IPR035963">
    <property type="entry name" value="FERM_2"/>
</dbReference>
<dbReference type="InterPro" id="IPR005225">
    <property type="entry name" value="Small_GTP-bd"/>
</dbReference>
<keyword evidence="4" id="KW-0862">Zinc</keyword>
<organism evidence="9 10">
    <name type="scientific">Oopsacas minuta</name>
    <dbReference type="NCBI Taxonomy" id="111878"/>
    <lineage>
        <taxon>Eukaryota</taxon>
        <taxon>Metazoa</taxon>
        <taxon>Porifera</taxon>
        <taxon>Hexactinellida</taxon>
        <taxon>Hexasterophora</taxon>
        <taxon>Lyssacinosida</taxon>
        <taxon>Leucopsacidae</taxon>
        <taxon>Oopsacas</taxon>
    </lineage>
</organism>
<dbReference type="Proteomes" id="UP001165289">
    <property type="component" value="Unassembled WGS sequence"/>
</dbReference>
<dbReference type="AlphaFoldDB" id="A0AAV7KBQ5"/>
<dbReference type="Gene3D" id="3.40.50.300">
    <property type="entry name" value="P-loop containing nucleotide triphosphate hydrolases"/>
    <property type="match status" value="1"/>
</dbReference>
<evidence type="ECO:0000256" key="2">
    <source>
        <dbReference type="ARBA" id="ARBA00022741"/>
    </source>
</evidence>
<name>A0AAV7KBQ5_9METZ</name>
<dbReference type="InterPro" id="IPR001841">
    <property type="entry name" value="Znf_RING"/>
</dbReference>
<dbReference type="GO" id="GO:0005525">
    <property type="term" value="F:GTP binding"/>
    <property type="evidence" value="ECO:0007669"/>
    <property type="project" value="UniProtKB-KW"/>
</dbReference>
<dbReference type="InterPro" id="IPR001806">
    <property type="entry name" value="Small_GTPase"/>
</dbReference>
<protein>
    <submittedName>
        <fullName evidence="9">Cdc42-like protein</fullName>
    </submittedName>
</protein>
<evidence type="ECO:0000256" key="5">
    <source>
        <dbReference type="ARBA" id="ARBA00023134"/>
    </source>
</evidence>
<evidence type="ECO:0000256" key="4">
    <source>
        <dbReference type="ARBA" id="ARBA00022833"/>
    </source>
</evidence>
<dbReference type="Pfam" id="PF00071">
    <property type="entry name" value="Ras"/>
    <property type="match status" value="1"/>
</dbReference>
<dbReference type="GO" id="GO:0007264">
    <property type="term" value="P:small GTPase-mediated signal transduction"/>
    <property type="evidence" value="ECO:0007669"/>
    <property type="project" value="InterPro"/>
</dbReference>
<dbReference type="SMART" id="SM00184">
    <property type="entry name" value="RING"/>
    <property type="match status" value="1"/>
</dbReference>
<dbReference type="Pfam" id="PF13920">
    <property type="entry name" value="zf-C3HC4_3"/>
    <property type="match status" value="1"/>
</dbReference>
<reference evidence="9 10" key="1">
    <citation type="journal article" date="2023" name="BMC Biol.">
        <title>The compact genome of the sponge Oopsacas minuta (Hexactinellida) is lacking key metazoan core genes.</title>
        <authorList>
            <person name="Santini S."/>
            <person name="Schenkelaars Q."/>
            <person name="Jourda C."/>
            <person name="Duchesne M."/>
            <person name="Belahbib H."/>
            <person name="Rocher C."/>
            <person name="Selva M."/>
            <person name="Riesgo A."/>
            <person name="Vervoort M."/>
            <person name="Leys S.P."/>
            <person name="Kodjabachian L."/>
            <person name="Le Bivic A."/>
            <person name="Borchiellini C."/>
            <person name="Claverie J.M."/>
            <person name="Renard E."/>
        </authorList>
    </citation>
    <scope>NUCLEOTIDE SEQUENCE [LARGE SCALE GENOMIC DNA]</scope>
    <source>
        <strain evidence="9">SPO-2</strain>
    </source>
</reference>
<accession>A0AAV7KBQ5</accession>
<dbReference type="GO" id="GO:0003924">
    <property type="term" value="F:GTPase activity"/>
    <property type="evidence" value="ECO:0007669"/>
    <property type="project" value="InterPro"/>
</dbReference>
<sequence length="619" mass="71377">MDIKHIKCAVVGDGDVGKTCLLYAYTMNNFIGDYVPTDMENFSITVQKEAKIVKLGLVDTAGQISYEKLRKHLYKDVDVFLVCYSVVNPTSYCNVIDKWQEELNSYDRKIPLVIVGTKTDLREDEKTLEILQKHKQRAKSREDGFDLKRDIKAKKYLECSSLKKEGIKEVFDENSIDTQQQQQNTHKQHTYYVIFPDNQVRELYLRRPSKIHGRSILEEICITNEIKEIDSFGLQYIGKKGEYLWLNLKNKIHEEIGRKPSRKRSQDFYRFYFRVKFYLHPQMVFTAGAKEIYFGEVKTKYLKGGFNLSLKDQISICALMAQAELGPVHLYTGEIEYRQFVPSNLKEGTESLFQACIKHKHKSIKYLNRQGCIQKLLSVLSDNKEYGMQWYNRLHILTVGEREESKQLIPVEMGIGPEYVYLYSIDGQELYSFHIGLVENLQRTNRGYCVVHLRADEGTESETGMTLHVGGVTPYISIEIFRGLAERATFYLSDQVIDQIKNELPVKQCQSWTKSKAKFTVYTYDLLRNMKESYSLLLAELSKPRVRLLSGLPTHENGTSGTLLGSQCKLCYDNFVSVVFKDCGHAVSCTECLFKLSNCPVCRSEVKLSHLTPLITPIN</sequence>
<dbReference type="Gene3D" id="3.10.20.90">
    <property type="entry name" value="Phosphatidylinositol 3-kinase Catalytic Subunit, Chain A, domain 1"/>
    <property type="match status" value="1"/>
</dbReference>
<dbReference type="PROSITE" id="PS51421">
    <property type="entry name" value="RAS"/>
    <property type="match status" value="1"/>
</dbReference>
<dbReference type="SMART" id="SM00174">
    <property type="entry name" value="RHO"/>
    <property type="match status" value="1"/>
</dbReference>
<dbReference type="CDD" id="cd14473">
    <property type="entry name" value="FERM_B-lobe"/>
    <property type="match status" value="1"/>
</dbReference>
<dbReference type="PROSITE" id="PS51419">
    <property type="entry name" value="RAB"/>
    <property type="match status" value="1"/>
</dbReference>
<dbReference type="PROSITE" id="PS51420">
    <property type="entry name" value="RHO"/>
    <property type="match status" value="1"/>
</dbReference>
<dbReference type="InterPro" id="IPR019749">
    <property type="entry name" value="Band_41_domain"/>
</dbReference>
<dbReference type="FunFam" id="3.40.50.300:FF:001179">
    <property type="entry name" value="Rho family GTPase"/>
    <property type="match status" value="1"/>
</dbReference>
<dbReference type="EMBL" id="JAKMXF010000088">
    <property type="protein sequence ID" value="KAI6658602.1"/>
    <property type="molecule type" value="Genomic_DNA"/>
</dbReference>
<gene>
    <name evidence="9" type="ORF">LOD99_15402</name>
</gene>
<comment type="caution">
    <text evidence="9">The sequence shown here is derived from an EMBL/GenBank/DDBJ whole genome shotgun (WGS) entry which is preliminary data.</text>
</comment>
<dbReference type="PRINTS" id="PR00449">
    <property type="entry name" value="RASTRNSFRMNG"/>
</dbReference>
<dbReference type="InterPro" id="IPR018979">
    <property type="entry name" value="FERM_N"/>
</dbReference>
<keyword evidence="5" id="KW-0342">GTP-binding</keyword>
<dbReference type="InterPro" id="IPR013083">
    <property type="entry name" value="Znf_RING/FYVE/PHD"/>
</dbReference>
<evidence type="ECO:0000256" key="6">
    <source>
        <dbReference type="PROSITE-ProRule" id="PRU00175"/>
    </source>
</evidence>
<dbReference type="SMART" id="SM00175">
    <property type="entry name" value="RAB"/>
    <property type="match status" value="1"/>
</dbReference>